<protein>
    <submittedName>
        <fullName evidence="3">Uncharacterized protein</fullName>
    </submittedName>
</protein>
<keyword evidence="4" id="KW-1185">Reference proteome</keyword>
<organism evidence="3 4">
    <name type="scientific">Mycena pura</name>
    <dbReference type="NCBI Taxonomy" id="153505"/>
    <lineage>
        <taxon>Eukaryota</taxon>
        <taxon>Fungi</taxon>
        <taxon>Dikarya</taxon>
        <taxon>Basidiomycota</taxon>
        <taxon>Agaricomycotina</taxon>
        <taxon>Agaricomycetes</taxon>
        <taxon>Agaricomycetidae</taxon>
        <taxon>Agaricales</taxon>
        <taxon>Marasmiineae</taxon>
        <taxon>Mycenaceae</taxon>
        <taxon>Mycena</taxon>
    </lineage>
</organism>
<gene>
    <name evidence="3" type="ORF">GGX14DRAFT_666854</name>
</gene>
<evidence type="ECO:0000313" key="3">
    <source>
        <dbReference type="EMBL" id="KAJ7198089.1"/>
    </source>
</evidence>
<name>A0AAD6Y7L6_9AGAR</name>
<feature type="region of interest" description="Disordered" evidence="1">
    <location>
        <begin position="481"/>
        <end position="522"/>
    </location>
</feature>
<dbReference type="Proteomes" id="UP001219525">
    <property type="component" value="Unassembled WGS sequence"/>
</dbReference>
<reference evidence="3" key="1">
    <citation type="submission" date="2023-03" db="EMBL/GenBank/DDBJ databases">
        <title>Massive genome expansion in bonnet fungi (Mycena s.s.) driven by repeated elements and novel gene families across ecological guilds.</title>
        <authorList>
            <consortium name="Lawrence Berkeley National Laboratory"/>
            <person name="Harder C.B."/>
            <person name="Miyauchi S."/>
            <person name="Viragh M."/>
            <person name="Kuo A."/>
            <person name="Thoen E."/>
            <person name="Andreopoulos B."/>
            <person name="Lu D."/>
            <person name="Skrede I."/>
            <person name="Drula E."/>
            <person name="Henrissat B."/>
            <person name="Morin E."/>
            <person name="Kohler A."/>
            <person name="Barry K."/>
            <person name="LaButti K."/>
            <person name="Morin E."/>
            <person name="Salamov A."/>
            <person name="Lipzen A."/>
            <person name="Mereny Z."/>
            <person name="Hegedus B."/>
            <person name="Baldrian P."/>
            <person name="Stursova M."/>
            <person name="Weitz H."/>
            <person name="Taylor A."/>
            <person name="Grigoriev I.V."/>
            <person name="Nagy L.G."/>
            <person name="Martin F."/>
            <person name="Kauserud H."/>
        </authorList>
    </citation>
    <scope>NUCLEOTIDE SEQUENCE</scope>
    <source>
        <strain evidence="3">9144</strain>
    </source>
</reference>
<feature type="transmembrane region" description="Helical" evidence="2">
    <location>
        <begin position="435"/>
        <end position="455"/>
    </location>
</feature>
<dbReference type="EMBL" id="JARJCW010000074">
    <property type="protein sequence ID" value="KAJ7198089.1"/>
    <property type="molecule type" value="Genomic_DNA"/>
</dbReference>
<feature type="region of interest" description="Disordered" evidence="1">
    <location>
        <begin position="149"/>
        <end position="168"/>
    </location>
</feature>
<accession>A0AAD6Y7L6</accession>
<keyword evidence="2" id="KW-1133">Transmembrane helix</keyword>
<evidence type="ECO:0000256" key="2">
    <source>
        <dbReference type="SAM" id="Phobius"/>
    </source>
</evidence>
<sequence>MLAPGDPTWLEVAIPLRVVASELALVGARDSGVEPPPGPGPSCVFDEPGLLVMVPGSMVGESVLSMPALLVLILLVLMGTVRHGAKNPHSHRTSIDLGACSPRGVSGIEGALGESEISARAMQKEEVEVSASFIEFVALLSSSLPSVSTDGQMNPWASTPGAKRRRDRHSGLGMNRIKTCVKMGIGKIRKAVYGATVEGKEEYISLRHGEELEVPIVQDRKDDPNASGDHPGEHGNNNLATRMSGLFRLVSYHHGRADNLCSIDALKRLNGKARGIACIDPTLSRTRSSTSPHACEGPYVGAPSLHSRHRAERSDNSAALQTQVFIFTGVQRASSRVTGSEVFIDTDAVGVHALASPVTGTQEFSSEGPVTRHLNSWTSRRAHSTHRAEQSDSVAENLEYTAVWNSAALQTQVGVSSMSPSEYQLCWGVARDSDLLVALVQNAFVFLVAFAVFMGRVTCSDASRLFMSHAWTATTRLVLPPRRHPATSRPNAPRQRLCCNPPSPFRRSNLSQKPASPRTRYRTHQPSTRICLDRRPRTLECSGLLHLSCGFFKVIKPSHADYPLIDATGIARVLKLKARRIPSAPALTAAEVWGARVLLYPTVENAATCYLMMRPRSRTWRARWRHDGAELTTMDAALWAASLIGEALVSARSRTPVLVMQHEQLMLAGPEPPPLEAMFAVLEMHALTPLAIMYHVTALARQLAETVAGNFACGAPLSEAAVRGGALVSGATALVMALYREHRERERRRIGRGQRERTDGAGFGVWRGDGKDSMRTWSWRQVRGIDGLVILQYVIN</sequence>
<comment type="caution">
    <text evidence="3">The sequence shown here is derived from an EMBL/GenBank/DDBJ whole genome shotgun (WGS) entry which is preliminary data.</text>
</comment>
<keyword evidence="2" id="KW-0812">Transmembrane</keyword>
<dbReference type="AlphaFoldDB" id="A0AAD6Y7L6"/>
<feature type="transmembrane region" description="Helical" evidence="2">
    <location>
        <begin position="63"/>
        <end position="81"/>
    </location>
</feature>
<proteinExistence type="predicted"/>
<evidence type="ECO:0000313" key="4">
    <source>
        <dbReference type="Proteomes" id="UP001219525"/>
    </source>
</evidence>
<keyword evidence="2" id="KW-0472">Membrane</keyword>
<evidence type="ECO:0000256" key="1">
    <source>
        <dbReference type="SAM" id="MobiDB-lite"/>
    </source>
</evidence>
<feature type="region of interest" description="Disordered" evidence="1">
    <location>
        <begin position="220"/>
        <end position="239"/>
    </location>
</feature>